<evidence type="ECO:0000259" key="1">
    <source>
        <dbReference type="Pfam" id="PF02540"/>
    </source>
</evidence>
<dbReference type="InterPro" id="IPR014729">
    <property type="entry name" value="Rossmann-like_a/b/a_fold"/>
</dbReference>
<evidence type="ECO:0000313" key="3">
    <source>
        <dbReference type="Proteomes" id="UP001208689"/>
    </source>
</evidence>
<dbReference type="PIRSF" id="PIRSF006661">
    <property type="entry name" value="PP-lp_UCP006661"/>
    <property type="match status" value="1"/>
</dbReference>
<evidence type="ECO:0000313" key="2">
    <source>
        <dbReference type="EMBL" id="UYP45404.1"/>
    </source>
</evidence>
<dbReference type="Proteomes" id="UP001208689">
    <property type="component" value="Chromosome"/>
</dbReference>
<dbReference type="PANTHER" id="PTHR43169:SF2">
    <property type="entry name" value="NAD_GMP SYNTHASE DOMAIN-CONTAINING PROTEIN"/>
    <property type="match status" value="1"/>
</dbReference>
<dbReference type="Gene3D" id="3.40.50.620">
    <property type="entry name" value="HUPs"/>
    <property type="match status" value="1"/>
</dbReference>
<name>A0ABY6HSG2_9ARCH</name>
<dbReference type="InterPro" id="IPR022310">
    <property type="entry name" value="NAD/GMP_synthase"/>
</dbReference>
<accession>A0ABY6HSG2</accession>
<reference evidence="2" key="1">
    <citation type="submission" date="2022-09" db="EMBL/GenBank/DDBJ databases">
        <title>Actin cytoskeleton and complex cell architecture in an #Asgard archaeon.</title>
        <authorList>
            <person name="Ponce Toledo R.I."/>
            <person name="Schleper C."/>
            <person name="Rodrigues Oliveira T."/>
            <person name="Wollweber F."/>
            <person name="Xu J."/>
            <person name="Rittmann S."/>
            <person name="Klingl A."/>
            <person name="Pilhofer M."/>
        </authorList>
    </citation>
    <scope>NUCLEOTIDE SEQUENCE</scope>
    <source>
        <strain evidence="2">B-35</strain>
    </source>
</reference>
<dbReference type="PANTHER" id="PTHR43169">
    <property type="entry name" value="EXSB FAMILY PROTEIN"/>
    <property type="match status" value="1"/>
</dbReference>
<keyword evidence="3" id="KW-1185">Reference proteome</keyword>
<dbReference type="SUPFAM" id="SSF52402">
    <property type="entry name" value="Adenine nucleotide alpha hydrolases-like"/>
    <property type="match status" value="1"/>
</dbReference>
<dbReference type="InterPro" id="IPR005232">
    <property type="entry name" value="LarE"/>
</dbReference>
<feature type="domain" description="NAD/GMP synthase" evidence="1">
    <location>
        <begin position="28"/>
        <end position="92"/>
    </location>
</feature>
<dbReference type="Pfam" id="PF02540">
    <property type="entry name" value="NAD_synthase"/>
    <property type="match status" value="1"/>
</dbReference>
<protein>
    <recommendedName>
        <fullName evidence="1">NAD/GMP synthase domain-containing protein</fullName>
    </recommendedName>
</protein>
<sequence length="286" mass="32343">MVSSQLDRNKFTKDLWKKIDIIQAMFKDQKVIVAFSGGIDSTFLAFLAKEFAQKVLVVLIKAPTTPQQEFLQAQKFSKELSLTLEIIEVNTLAIPDIAQNSEARCYFCKQQILKILLTLAEQRQFDLVVDGTNFSDLSTTRAGLKALKETPVRSPLAEAELSKAEIIQISQILNLPSKDIPSQACLASRVPFNVPLTPQILAQIDQSEQFIRTLLKNDHSPLRVRLHVLHPTTNLLGRIECENEIHQQIIKRGFQQKIVSQLKKFGFTYVTIDLHGFKSGSMHEML</sequence>
<dbReference type="NCBIfam" id="TIGR00268">
    <property type="entry name" value="ATP-dependent sacrificial sulfur transferase LarE"/>
    <property type="match status" value="1"/>
</dbReference>
<gene>
    <name evidence="2" type="ORF">NEF87_001689</name>
</gene>
<dbReference type="CDD" id="cd01990">
    <property type="entry name" value="LarE-like"/>
    <property type="match status" value="1"/>
</dbReference>
<dbReference type="InterPro" id="IPR052188">
    <property type="entry name" value="Ni-pincer_cofactor_biosynth"/>
</dbReference>
<proteinExistence type="predicted"/>
<dbReference type="EMBL" id="CP104013">
    <property type="protein sequence ID" value="UYP45404.1"/>
    <property type="molecule type" value="Genomic_DNA"/>
</dbReference>
<organism evidence="2 3">
    <name type="scientific">Candidatus Lokiarchaeum ossiferum</name>
    <dbReference type="NCBI Taxonomy" id="2951803"/>
    <lineage>
        <taxon>Archaea</taxon>
        <taxon>Promethearchaeati</taxon>
        <taxon>Promethearchaeota</taxon>
        <taxon>Promethearchaeia</taxon>
        <taxon>Promethearchaeales</taxon>
        <taxon>Promethearchaeaceae</taxon>
        <taxon>Candidatus Lokiarchaeum</taxon>
    </lineage>
</organism>